<sequence>MLGLLNTAIPELLHPATAVTKDHHAVPNSTVLIVKHRRETGVVHSKLVTVCVVNFSPLYQAVPFLSLSYCVIVCVRHLSHSVTLSDQ</sequence>
<evidence type="ECO:0000313" key="2">
    <source>
        <dbReference type="Proteomes" id="UP001283361"/>
    </source>
</evidence>
<proteinExistence type="predicted"/>
<reference evidence="1" key="1">
    <citation type="journal article" date="2023" name="G3 (Bethesda)">
        <title>A reference genome for the long-term kleptoplast-retaining sea slug Elysia crispata morphotype clarki.</title>
        <authorList>
            <person name="Eastman K.E."/>
            <person name="Pendleton A.L."/>
            <person name="Shaikh M.A."/>
            <person name="Suttiyut T."/>
            <person name="Ogas R."/>
            <person name="Tomko P."/>
            <person name="Gavelis G."/>
            <person name="Widhalm J.R."/>
            <person name="Wisecaver J.H."/>
        </authorList>
    </citation>
    <scope>NUCLEOTIDE SEQUENCE</scope>
    <source>
        <strain evidence="1">ECLA1</strain>
    </source>
</reference>
<gene>
    <name evidence="1" type="ORF">RRG08_052092</name>
</gene>
<dbReference type="EMBL" id="JAWDGP010002675">
    <property type="protein sequence ID" value="KAK3780941.1"/>
    <property type="molecule type" value="Genomic_DNA"/>
</dbReference>
<organism evidence="1 2">
    <name type="scientific">Elysia crispata</name>
    <name type="common">lettuce slug</name>
    <dbReference type="NCBI Taxonomy" id="231223"/>
    <lineage>
        <taxon>Eukaryota</taxon>
        <taxon>Metazoa</taxon>
        <taxon>Spiralia</taxon>
        <taxon>Lophotrochozoa</taxon>
        <taxon>Mollusca</taxon>
        <taxon>Gastropoda</taxon>
        <taxon>Heterobranchia</taxon>
        <taxon>Euthyneura</taxon>
        <taxon>Panpulmonata</taxon>
        <taxon>Sacoglossa</taxon>
        <taxon>Placobranchoidea</taxon>
        <taxon>Plakobranchidae</taxon>
        <taxon>Elysia</taxon>
    </lineage>
</organism>
<evidence type="ECO:0000313" key="1">
    <source>
        <dbReference type="EMBL" id="KAK3780941.1"/>
    </source>
</evidence>
<protein>
    <submittedName>
        <fullName evidence="1">Uncharacterized protein</fullName>
    </submittedName>
</protein>
<accession>A0AAE1A5Q4</accession>
<keyword evidence="2" id="KW-1185">Reference proteome</keyword>
<dbReference type="AlphaFoldDB" id="A0AAE1A5Q4"/>
<name>A0AAE1A5Q4_9GAST</name>
<dbReference type="Proteomes" id="UP001283361">
    <property type="component" value="Unassembled WGS sequence"/>
</dbReference>
<comment type="caution">
    <text evidence="1">The sequence shown here is derived from an EMBL/GenBank/DDBJ whole genome shotgun (WGS) entry which is preliminary data.</text>
</comment>